<dbReference type="InterPro" id="IPR017568">
    <property type="entry name" value="3-oxoacyl-ACP_synth-2"/>
</dbReference>
<dbReference type="STRING" id="46206.SAMN02910377_01055"/>
<dbReference type="InterPro" id="IPR000794">
    <property type="entry name" value="Beta-ketoacyl_synthase"/>
</dbReference>
<keyword evidence="9 14" id="KW-0275">Fatty acid biosynthesis</keyword>
<evidence type="ECO:0000256" key="10">
    <source>
        <dbReference type="ARBA" id="ARBA00023315"/>
    </source>
</evidence>
<dbReference type="CDD" id="cd00834">
    <property type="entry name" value="KAS_I_II"/>
    <property type="match status" value="1"/>
</dbReference>
<evidence type="ECO:0000256" key="15">
    <source>
        <dbReference type="PIRSR" id="PIRSR000447-1"/>
    </source>
</evidence>
<evidence type="ECO:0000313" key="18">
    <source>
        <dbReference type="EMBL" id="PHU39314.1"/>
    </source>
</evidence>
<evidence type="ECO:0000256" key="2">
    <source>
        <dbReference type="ARBA" id="ARBA00008467"/>
    </source>
</evidence>
<dbReference type="UniPathway" id="UPA00094"/>
<dbReference type="Pfam" id="PF02801">
    <property type="entry name" value="Ketoacyl-synt_C"/>
    <property type="match status" value="1"/>
</dbReference>
<comment type="function">
    <text evidence="11 14">Involved in the type II fatty acid elongation cycle. Catalyzes the elongation of a wide range of acyl-ACP by the addition of two carbons from malonyl-ACP to an acyl acceptor. Can efficiently catalyze the conversion of palmitoleoyl-ACP (cis-hexadec-9-enoyl-ACP) to cis-vaccenoyl-ACP (cis-octadec-11-enoyl-ACP), an essential step in the thermal regulation of fatty acid composition.</text>
</comment>
<dbReference type="PROSITE" id="PS52004">
    <property type="entry name" value="KS3_2"/>
    <property type="match status" value="1"/>
</dbReference>
<dbReference type="InterPro" id="IPR016039">
    <property type="entry name" value="Thiolase-like"/>
</dbReference>
<dbReference type="PROSITE" id="PS00606">
    <property type="entry name" value="KS3_1"/>
    <property type="match status" value="1"/>
</dbReference>
<keyword evidence="8" id="KW-0443">Lipid metabolism</keyword>
<dbReference type="Proteomes" id="UP000224317">
    <property type="component" value="Unassembled WGS sequence"/>
</dbReference>
<evidence type="ECO:0000259" key="17">
    <source>
        <dbReference type="PROSITE" id="PS52004"/>
    </source>
</evidence>
<protein>
    <recommendedName>
        <fullName evidence="4 14">3-oxoacyl-[acyl-carrier-protein] synthase 2</fullName>
        <ecNumber evidence="3 14">2.3.1.179</ecNumber>
    </recommendedName>
</protein>
<name>A0A2G3E7V5_9FIRM</name>
<keyword evidence="6 14" id="KW-0808">Transferase</keyword>
<evidence type="ECO:0000256" key="5">
    <source>
        <dbReference type="ARBA" id="ARBA00022516"/>
    </source>
</evidence>
<keyword evidence="7" id="KW-0276">Fatty acid metabolism</keyword>
<dbReference type="InterPro" id="IPR014031">
    <property type="entry name" value="Ketoacyl_synth_C"/>
</dbReference>
<dbReference type="EMBL" id="PDYH01000057">
    <property type="protein sequence ID" value="PHU39314.1"/>
    <property type="molecule type" value="Genomic_DNA"/>
</dbReference>
<dbReference type="SMART" id="SM00825">
    <property type="entry name" value="PKS_KS"/>
    <property type="match status" value="1"/>
</dbReference>
<dbReference type="InterPro" id="IPR020841">
    <property type="entry name" value="PKS_Beta-ketoAc_synthase_dom"/>
</dbReference>
<comment type="pathway">
    <text evidence="1 14">Lipid metabolism; fatty acid biosynthesis.</text>
</comment>
<proteinExistence type="inferred from homology"/>
<organism evidence="18 19">
    <name type="scientific">Pseudobutyrivibrio ruminis</name>
    <dbReference type="NCBI Taxonomy" id="46206"/>
    <lineage>
        <taxon>Bacteria</taxon>
        <taxon>Bacillati</taxon>
        <taxon>Bacillota</taxon>
        <taxon>Clostridia</taxon>
        <taxon>Lachnospirales</taxon>
        <taxon>Lachnospiraceae</taxon>
        <taxon>Pseudobutyrivibrio</taxon>
    </lineage>
</organism>
<comment type="caution">
    <text evidence="18">The sequence shown here is derived from an EMBL/GenBank/DDBJ whole genome shotgun (WGS) entry which is preliminary data.</text>
</comment>
<evidence type="ECO:0000313" key="19">
    <source>
        <dbReference type="Proteomes" id="UP000224317"/>
    </source>
</evidence>
<comment type="catalytic activity">
    <reaction evidence="12 14">
        <text>(9Z)-hexadecenoyl-[ACP] + malonyl-[ACP] + H(+) = 3-oxo-(11Z)-octadecenoyl-[ACP] + holo-[ACP] + CO2</text>
        <dbReference type="Rhea" id="RHEA:55040"/>
        <dbReference type="Rhea" id="RHEA-COMP:9623"/>
        <dbReference type="Rhea" id="RHEA-COMP:9685"/>
        <dbReference type="Rhea" id="RHEA-COMP:10800"/>
        <dbReference type="Rhea" id="RHEA-COMP:14074"/>
        <dbReference type="ChEBI" id="CHEBI:15378"/>
        <dbReference type="ChEBI" id="CHEBI:16526"/>
        <dbReference type="ChEBI" id="CHEBI:64479"/>
        <dbReference type="ChEBI" id="CHEBI:78449"/>
        <dbReference type="ChEBI" id="CHEBI:83989"/>
        <dbReference type="ChEBI" id="CHEBI:138538"/>
        <dbReference type="EC" id="2.3.1.179"/>
    </reaction>
</comment>
<dbReference type="GO" id="GO:0004315">
    <property type="term" value="F:3-oxoacyl-[acyl-carrier-protein] synthase activity"/>
    <property type="evidence" value="ECO:0007669"/>
    <property type="project" value="UniProtKB-UniRule"/>
</dbReference>
<dbReference type="InterPro" id="IPR018201">
    <property type="entry name" value="Ketoacyl_synth_AS"/>
</dbReference>
<keyword evidence="19" id="KW-1185">Reference proteome</keyword>
<reference evidence="18" key="1">
    <citation type="submission" date="2017-10" db="EMBL/GenBank/DDBJ databases">
        <title>Resolving the taxonomy of Roseburia spp., Eubacterium rectale and Agathobacter spp. through phylogenomic analysis.</title>
        <authorList>
            <person name="Sheridan P.O."/>
            <person name="Walker A.W."/>
            <person name="Duncan S.H."/>
            <person name="Scott K.P."/>
            <person name="Toole P.W.O."/>
            <person name="Luis P."/>
            <person name="Flint H.J."/>
        </authorList>
    </citation>
    <scope>NUCLEOTIDE SEQUENCE [LARGE SCALE GENOMIC DNA]</scope>
    <source>
        <strain evidence="18">JK10</strain>
    </source>
</reference>
<dbReference type="InterPro" id="IPR014030">
    <property type="entry name" value="Ketoacyl_synth_N"/>
</dbReference>
<dbReference type="Gene3D" id="3.40.47.10">
    <property type="match status" value="2"/>
</dbReference>
<evidence type="ECO:0000256" key="7">
    <source>
        <dbReference type="ARBA" id="ARBA00022832"/>
    </source>
</evidence>
<dbReference type="AlphaFoldDB" id="A0A2G3E7V5"/>
<feature type="active site" description="For beta-ketoacyl synthase activity" evidence="15">
    <location>
        <position position="162"/>
    </location>
</feature>
<evidence type="ECO:0000256" key="12">
    <source>
        <dbReference type="ARBA" id="ARBA00047318"/>
    </source>
</evidence>
<accession>A0A2G3E7V5</accession>
<keyword evidence="5 14" id="KW-0444">Lipid biosynthesis</keyword>
<dbReference type="GO" id="GO:0006633">
    <property type="term" value="P:fatty acid biosynthetic process"/>
    <property type="evidence" value="ECO:0007669"/>
    <property type="project" value="UniProtKB-UniRule"/>
</dbReference>
<dbReference type="Pfam" id="PF00109">
    <property type="entry name" value="ketoacyl-synt"/>
    <property type="match status" value="1"/>
</dbReference>
<dbReference type="PIRSF" id="PIRSF000447">
    <property type="entry name" value="KAS_II"/>
    <property type="match status" value="1"/>
</dbReference>
<gene>
    <name evidence="18" type="primary">fabF</name>
    <name evidence="18" type="ORF">CSX00_12010</name>
</gene>
<evidence type="ECO:0000256" key="9">
    <source>
        <dbReference type="ARBA" id="ARBA00023160"/>
    </source>
</evidence>
<evidence type="ECO:0000256" key="4">
    <source>
        <dbReference type="ARBA" id="ARBA00014657"/>
    </source>
</evidence>
<feature type="domain" description="Ketosynthase family 3 (KS3)" evidence="17">
    <location>
        <begin position="1"/>
        <end position="408"/>
    </location>
</feature>
<evidence type="ECO:0000256" key="3">
    <source>
        <dbReference type="ARBA" id="ARBA00012356"/>
    </source>
</evidence>
<dbReference type="PANTHER" id="PTHR11712:SF336">
    <property type="entry name" value="3-OXOACYL-[ACYL-CARRIER-PROTEIN] SYNTHASE, MITOCHONDRIAL"/>
    <property type="match status" value="1"/>
</dbReference>
<dbReference type="PANTHER" id="PTHR11712">
    <property type="entry name" value="POLYKETIDE SYNTHASE-RELATED"/>
    <property type="match status" value="1"/>
</dbReference>
<dbReference type="FunFam" id="3.40.47.10:FF:000009">
    <property type="entry name" value="3-oxoacyl-[acyl-carrier-protein] synthase 2"/>
    <property type="match status" value="1"/>
</dbReference>
<dbReference type="SUPFAM" id="SSF53901">
    <property type="entry name" value="Thiolase-like"/>
    <property type="match status" value="2"/>
</dbReference>
<dbReference type="NCBIfam" id="TIGR03150">
    <property type="entry name" value="fabF"/>
    <property type="match status" value="1"/>
</dbReference>
<evidence type="ECO:0000256" key="11">
    <source>
        <dbReference type="ARBA" id="ARBA00024006"/>
    </source>
</evidence>
<dbReference type="GO" id="GO:0005829">
    <property type="term" value="C:cytosol"/>
    <property type="evidence" value="ECO:0007669"/>
    <property type="project" value="TreeGrafter"/>
</dbReference>
<evidence type="ECO:0000256" key="1">
    <source>
        <dbReference type="ARBA" id="ARBA00005194"/>
    </source>
</evidence>
<dbReference type="NCBIfam" id="NF005589">
    <property type="entry name" value="PRK07314.1"/>
    <property type="match status" value="1"/>
</dbReference>
<evidence type="ECO:0000256" key="14">
    <source>
        <dbReference type="PIRNR" id="PIRNR000447"/>
    </source>
</evidence>
<keyword evidence="10 14" id="KW-0012">Acyltransferase</keyword>
<sequence>MRRVVITGMGTVNPLANSVEETWDAVKQGKCGIGPITHFDTTDLKVKLAGEVKNFDAAEVIGPKEARRMDVYTQYACAAAKEALADSGLDMEKENADRCGCIVSSGIGGLETICIEHGKGEEKGYSKISPYFIPMSISNMAAGQIAIMYGLKGMCTSVVTACASSNNAIGDSFHRIRDGYEDVMVCGGAEGVVIPLAIGGFQSMKALCTSEDPNRASIPFDKERHGFVMGEGAGILVIEELEHAKARGAKIYAEIVGYGTNCDAYHITAPNPEGEGGAKCMALAVKDAGLEMTDVNYINAHGTSTSLNDAGETLAIKKAFGDHAYKLMVSSTKSMTGHLLGAAGAVEGIITTLALRDGFVPATINYREKDEDCDLDIVPNEGRKADINVALSNALGFGGHNASIVFKKYI</sequence>
<dbReference type="RefSeq" id="WP_099413844.1">
    <property type="nucleotide sequence ID" value="NZ_PDYH01000057.1"/>
</dbReference>
<comment type="similarity">
    <text evidence="2 14 16">Belongs to the thiolase-like superfamily. Beta-ketoacyl-ACP synthases family.</text>
</comment>
<evidence type="ECO:0000256" key="16">
    <source>
        <dbReference type="RuleBase" id="RU003694"/>
    </source>
</evidence>
<evidence type="ECO:0000256" key="13">
    <source>
        <dbReference type="ARBA" id="ARBA00047659"/>
    </source>
</evidence>
<evidence type="ECO:0000256" key="6">
    <source>
        <dbReference type="ARBA" id="ARBA00022679"/>
    </source>
</evidence>
<dbReference type="EC" id="2.3.1.179" evidence="3 14"/>
<comment type="catalytic activity">
    <reaction evidence="13 14">
        <text>a fatty acyl-[ACP] + malonyl-[ACP] + H(+) = a 3-oxoacyl-[ACP] + holo-[ACP] + CO2</text>
        <dbReference type="Rhea" id="RHEA:22836"/>
        <dbReference type="Rhea" id="RHEA-COMP:9623"/>
        <dbReference type="Rhea" id="RHEA-COMP:9685"/>
        <dbReference type="Rhea" id="RHEA-COMP:9916"/>
        <dbReference type="Rhea" id="RHEA-COMP:14125"/>
        <dbReference type="ChEBI" id="CHEBI:15378"/>
        <dbReference type="ChEBI" id="CHEBI:16526"/>
        <dbReference type="ChEBI" id="CHEBI:64479"/>
        <dbReference type="ChEBI" id="CHEBI:78449"/>
        <dbReference type="ChEBI" id="CHEBI:78776"/>
        <dbReference type="ChEBI" id="CHEBI:138651"/>
    </reaction>
</comment>
<evidence type="ECO:0000256" key="8">
    <source>
        <dbReference type="ARBA" id="ARBA00023098"/>
    </source>
</evidence>